<dbReference type="RefSeq" id="WP_378133888.1">
    <property type="nucleotide sequence ID" value="NZ_JBHSMI010000025.1"/>
</dbReference>
<evidence type="ECO:0000259" key="1">
    <source>
        <dbReference type="Pfam" id="PF04480"/>
    </source>
</evidence>
<dbReference type="Pfam" id="PF04480">
    <property type="entry name" value="DUF559"/>
    <property type="match status" value="1"/>
</dbReference>
<gene>
    <name evidence="2" type="ORF">ACFPOF_14760</name>
</gene>
<dbReference type="EMBL" id="JBHSMI010000025">
    <property type="protein sequence ID" value="MFC5404002.1"/>
    <property type="molecule type" value="Genomic_DNA"/>
</dbReference>
<evidence type="ECO:0000313" key="3">
    <source>
        <dbReference type="Proteomes" id="UP001596113"/>
    </source>
</evidence>
<keyword evidence="3" id="KW-1185">Reference proteome</keyword>
<comment type="caution">
    <text evidence="2">The sequence shown here is derived from an EMBL/GenBank/DDBJ whole genome shotgun (WGS) entry which is preliminary data.</text>
</comment>
<accession>A0ABW0HY88</accession>
<sequence length="222" mass="25540">MNFEDAHESFIRHHLAQRSGERKGRLERGHREAEKLFCGNVWWRVAGRFDQLHPEFEVLDWRGHSYFCDFVWITPYVKLVIEIKGFGSHVKEMDRQKYCNELNRETFLTAMGFQVISFAYDDVALRPELCINLLRMVMSRFQATTDPIGMTTLAEKELVRLSCALGGMLRPLDVEKHLGLNHRTAVKTLRILCVKGLASPVAGAEGKHIVRYTLLPGALRLL</sequence>
<proteinExistence type="predicted"/>
<feature type="domain" description="DUF559" evidence="1">
    <location>
        <begin position="65"/>
        <end position="131"/>
    </location>
</feature>
<protein>
    <submittedName>
        <fullName evidence="2">DUF559 domain-containing protein</fullName>
    </submittedName>
</protein>
<organism evidence="2 3">
    <name type="scientific">Cohnella soli</name>
    <dbReference type="NCBI Taxonomy" id="425005"/>
    <lineage>
        <taxon>Bacteria</taxon>
        <taxon>Bacillati</taxon>
        <taxon>Bacillota</taxon>
        <taxon>Bacilli</taxon>
        <taxon>Bacillales</taxon>
        <taxon>Paenibacillaceae</taxon>
        <taxon>Cohnella</taxon>
    </lineage>
</organism>
<reference evidence="3" key="1">
    <citation type="journal article" date="2019" name="Int. J. Syst. Evol. Microbiol.">
        <title>The Global Catalogue of Microorganisms (GCM) 10K type strain sequencing project: providing services to taxonomists for standard genome sequencing and annotation.</title>
        <authorList>
            <consortium name="The Broad Institute Genomics Platform"/>
            <consortium name="The Broad Institute Genome Sequencing Center for Infectious Disease"/>
            <person name="Wu L."/>
            <person name="Ma J."/>
        </authorList>
    </citation>
    <scope>NUCLEOTIDE SEQUENCE [LARGE SCALE GENOMIC DNA]</scope>
    <source>
        <strain evidence="3">CGMCC 1.18575</strain>
    </source>
</reference>
<dbReference type="Proteomes" id="UP001596113">
    <property type="component" value="Unassembled WGS sequence"/>
</dbReference>
<dbReference type="InterPro" id="IPR007569">
    <property type="entry name" value="DUF559"/>
</dbReference>
<name>A0ABW0HY88_9BACL</name>
<evidence type="ECO:0000313" key="2">
    <source>
        <dbReference type="EMBL" id="MFC5404002.1"/>
    </source>
</evidence>